<dbReference type="PROSITE" id="PS50835">
    <property type="entry name" value="IG_LIKE"/>
    <property type="match status" value="1"/>
</dbReference>
<dbReference type="SUPFAM" id="SSF48726">
    <property type="entry name" value="Immunoglobulin"/>
    <property type="match status" value="1"/>
</dbReference>
<organism evidence="3 4">
    <name type="scientific">Hippocampus comes</name>
    <name type="common">Tiger tail seahorse</name>
    <dbReference type="NCBI Taxonomy" id="109280"/>
    <lineage>
        <taxon>Eukaryota</taxon>
        <taxon>Metazoa</taxon>
        <taxon>Chordata</taxon>
        <taxon>Craniata</taxon>
        <taxon>Vertebrata</taxon>
        <taxon>Euteleostomi</taxon>
        <taxon>Actinopterygii</taxon>
        <taxon>Neopterygii</taxon>
        <taxon>Teleostei</taxon>
        <taxon>Neoteleostei</taxon>
        <taxon>Acanthomorphata</taxon>
        <taxon>Syngnathiaria</taxon>
        <taxon>Syngnathiformes</taxon>
        <taxon>Syngnathoidei</taxon>
        <taxon>Syngnathidae</taxon>
        <taxon>Hippocampus</taxon>
    </lineage>
</organism>
<name>A0A3Q2XF89_HIPCM</name>
<dbReference type="Gene3D" id="2.60.40.10">
    <property type="entry name" value="Immunoglobulins"/>
    <property type="match status" value="1"/>
</dbReference>
<dbReference type="Proteomes" id="UP000264820">
    <property type="component" value="Unplaced"/>
</dbReference>
<reference evidence="3" key="1">
    <citation type="submission" date="2025-08" db="UniProtKB">
        <authorList>
            <consortium name="Ensembl"/>
        </authorList>
    </citation>
    <scope>IDENTIFICATION</scope>
</reference>
<dbReference type="InterPro" id="IPR007110">
    <property type="entry name" value="Ig-like_dom"/>
</dbReference>
<dbReference type="Ensembl" id="ENSHCOT00000010650.1">
    <property type="protein sequence ID" value="ENSHCOP00000002302.1"/>
    <property type="gene ID" value="ENSHCOG00000003405.1"/>
</dbReference>
<protein>
    <recommendedName>
        <fullName evidence="2">Ig-like domain-containing protein</fullName>
    </recommendedName>
</protein>
<dbReference type="GeneTree" id="ENSGT01150000287991"/>
<feature type="domain" description="Ig-like" evidence="2">
    <location>
        <begin position="27"/>
        <end position="100"/>
    </location>
</feature>
<keyword evidence="1" id="KW-1133">Transmembrane helix</keyword>
<accession>A0A3Q2XF89</accession>
<reference evidence="3" key="2">
    <citation type="submission" date="2025-09" db="UniProtKB">
        <authorList>
            <consortium name="Ensembl"/>
        </authorList>
    </citation>
    <scope>IDENTIFICATION</scope>
</reference>
<proteinExistence type="predicted"/>
<evidence type="ECO:0000256" key="1">
    <source>
        <dbReference type="SAM" id="Phobius"/>
    </source>
</evidence>
<keyword evidence="1" id="KW-0812">Transmembrane</keyword>
<keyword evidence="1" id="KW-0472">Membrane</keyword>
<sequence length="163" mass="18061">IIHESTGAMMSNYTLTQWPAELGPLHQGDPVHLLCSVLFDQKNDTCAGRHSVHWLRVGSHSGLAHADGKTNEECDEMSPKRCIYKLFINVSESDGATYYCALQVCGNFMFANGTKLDLLGNSHKEILLFSSILAFSLLVVALLINIIMKNNIGNRRLAFPNPR</sequence>
<evidence type="ECO:0000313" key="4">
    <source>
        <dbReference type="Proteomes" id="UP000264820"/>
    </source>
</evidence>
<dbReference type="AlphaFoldDB" id="A0A3Q2XF89"/>
<dbReference type="InterPro" id="IPR036179">
    <property type="entry name" value="Ig-like_dom_sf"/>
</dbReference>
<dbReference type="OMA" id="KSCAYEL"/>
<dbReference type="InterPro" id="IPR013783">
    <property type="entry name" value="Ig-like_fold"/>
</dbReference>
<dbReference type="STRING" id="109280.ENSHCOP00000002302"/>
<evidence type="ECO:0000313" key="3">
    <source>
        <dbReference type="Ensembl" id="ENSHCOP00000002302.1"/>
    </source>
</evidence>
<evidence type="ECO:0000259" key="2">
    <source>
        <dbReference type="PROSITE" id="PS50835"/>
    </source>
</evidence>
<feature type="transmembrane region" description="Helical" evidence="1">
    <location>
        <begin position="126"/>
        <end position="147"/>
    </location>
</feature>
<keyword evidence="4" id="KW-1185">Reference proteome</keyword>